<dbReference type="PRINTS" id="PR00508">
    <property type="entry name" value="S21N4MTFRASE"/>
</dbReference>
<comment type="similarity">
    <text evidence="1 4">Belongs to the N(4)/N(6)-methyltransferase family.</text>
</comment>
<keyword evidence="3 6" id="KW-0808">Transferase</keyword>
<dbReference type="GO" id="GO:0005737">
    <property type="term" value="C:cytoplasm"/>
    <property type="evidence" value="ECO:0007669"/>
    <property type="project" value="TreeGrafter"/>
</dbReference>
<evidence type="ECO:0000256" key="4">
    <source>
        <dbReference type="RuleBase" id="RU362026"/>
    </source>
</evidence>
<proteinExistence type="inferred from homology"/>
<sequence length="264" mass="30623">MVENMLEINKIHQMNCFDFLDQVENKSVQLAVIDPPYNLSKADWDSFDSHNKFLAFTYRWIDKVLDKLDKDGSLYIFNTPFNCAFICQYLVSKGMIFQNWITWDKRDGMGSAKRRFSTGQETILFFSKSKNHTFNYDEVRVPYESTDRIKHASEKGILKNGKRWFPNPNGRLCGEVWHFSSQRHKEKVNGKTVKLTHITPKPRDLIERIIRASSNPNDLVLDCFMGSGTTAIVAKKLGRNFIGCDMNAEYVNQANFVLNQLEIN</sequence>
<reference evidence="6 7" key="1">
    <citation type="submission" date="2018-06" db="EMBL/GenBank/DDBJ databases">
        <authorList>
            <consortium name="Pathogen Informatics"/>
            <person name="Doyle S."/>
        </authorList>
    </citation>
    <scope>NUCLEOTIDE SEQUENCE [LARGE SCALE GENOMIC DNA]</scope>
    <source>
        <strain evidence="6 7">NCTC9426</strain>
    </source>
</reference>
<dbReference type="AlphaFoldDB" id="A0A378PX01"/>
<dbReference type="GO" id="GO:0008170">
    <property type="term" value="F:N-methyltransferase activity"/>
    <property type="evidence" value="ECO:0007669"/>
    <property type="project" value="InterPro"/>
</dbReference>
<dbReference type="PANTHER" id="PTHR13370:SF24">
    <property type="entry name" value="TYPE III RESTRICTION-MODIFICATION ENZYME STYLTI MOD SUBUNIT"/>
    <property type="match status" value="1"/>
</dbReference>
<dbReference type="InterPro" id="IPR001091">
    <property type="entry name" value="RM_Methyltransferase"/>
</dbReference>
<evidence type="ECO:0000256" key="2">
    <source>
        <dbReference type="ARBA" id="ARBA00022603"/>
    </source>
</evidence>
<keyword evidence="2 6" id="KW-0489">Methyltransferase</keyword>
<feature type="domain" description="DNA methylase N-4/N-6" evidence="5">
    <location>
        <begin position="28"/>
        <end position="255"/>
    </location>
</feature>
<dbReference type="InterPro" id="IPR002941">
    <property type="entry name" value="DNA_methylase_N4/N6"/>
</dbReference>
<evidence type="ECO:0000313" key="6">
    <source>
        <dbReference type="EMBL" id="STY93029.1"/>
    </source>
</evidence>
<evidence type="ECO:0000313" key="7">
    <source>
        <dbReference type="Proteomes" id="UP000254133"/>
    </source>
</evidence>
<dbReference type="SUPFAM" id="SSF53335">
    <property type="entry name" value="S-adenosyl-L-methionine-dependent methyltransferases"/>
    <property type="match status" value="1"/>
</dbReference>
<dbReference type="EC" id="2.1.1.-" evidence="4"/>
<dbReference type="Pfam" id="PF01555">
    <property type="entry name" value="N6_N4_Mtase"/>
    <property type="match status" value="1"/>
</dbReference>
<dbReference type="Gene3D" id="3.40.50.150">
    <property type="entry name" value="Vaccinia Virus protein VP39"/>
    <property type="match status" value="1"/>
</dbReference>
<dbReference type="Proteomes" id="UP000254133">
    <property type="component" value="Unassembled WGS sequence"/>
</dbReference>
<evidence type="ECO:0000256" key="1">
    <source>
        <dbReference type="ARBA" id="ARBA00006594"/>
    </source>
</evidence>
<name>A0A378PX01_MORBO</name>
<dbReference type="InterPro" id="IPR002052">
    <property type="entry name" value="DNA_methylase_N6_adenine_CS"/>
</dbReference>
<dbReference type="PANTHER" id="PTHR13370">
    <property type="entry name" value="RNA METHYLASE-RELATED"/>
    <property type="match status" value="1"/>
</dbReference>
<dbReference type="GO" id="GO:0003677">
    <property type="term" value="F:DNA binding"/>
    <property type="evidence" value="ECO:0007669"/>
    <property type="project" value="InterPro"/>
</dbReference>
<organism evidence="6 7">
    <name type="scientific">Moraxella bovis</name>
    <dbReference type="NCBI Taxonomy" id="476"/>
    <lineage>
        <taxon>Bacteria</taxon>
        <taxon>Pseudomonadati</taxon>
        <taxon>Pseudomonadota</taxon>
        <taxon>Gammaproteobacteria</taxon>
        <taxon>Moraxellales</taxon>
        <taxon>Moraxellaceae</taxon>
        <taxon>Moraxella</taxon>
    </lineage>
</organism>
<gene>
    <name evidence="6" type="primary">mboIIM_2</name>
    <name evidence="6" type="ORF">NCTC9426_01743</name>
</gene>
<evidence type="ECO:0000259" key="5">
    <source>
        <dbReference type="Pfam" id="PF01555"/>
    </source>
</evidence>
<dbReference type="EMBL" id="UGPZ01000003">
    <property type="protein sequence ID" value="STY93029.1"/>
    <property type="molecule type" value="Genomic_DNA"/>
</dbReference>
<dbReference type="GO" id="GO:0032259">
    <property type="term" value="P:methylation"/>
    <property type="evidence" value="ECO:0007669"/>
    <property type="project" value="UniProtKB-KW"/>
</dbReference>
<evidence type="ECO:0000256" key="3">
    <source>
        <dbReference type="ARBA" id="ARBA00022679"/>
    </source>
</evidence>
<protein>
    <recommendedName>
        <fullName evidence="4">Methyltransferase</fullName>
        <ecNumber evidence="4">2.1.1.-</ecNumber>
    </recommendedName>
</protein>
<accession>A0A378PX01</accession>
<dbReference type="PROSITE" id="PS00092">
    <property type="entry name" value="N6_MTASE"/>
    <property type="match status" value="1"/>
</dbReference>
<dbReference type="InterPro" id="IPR029063">
    <property type="entry name" value="SAM-dependent_MTases_sf"/>
</dbReference>